<protein>
    <submittedName>
        <fullName evidence="1">Uncharacterized protein</fullName>
    </submittedName>
</protein>
<keyword evidence="2" id="KW-1185">Reference proteome</keyword>
<reference evidence="1 2" key="1">
    <citation type="submission" date="2024-09" db="EMBL/GenBank/DDBJ databases">
        <authorList>
            <person name="Sun Q."/>
            <person name="Mori K."/>
        </authorList>
    </citation>
    <scope>NUCLEOTIDE SEQUENCE [LARGE SCALE GENOMIC DNA]</scope>
    <source>
        <strain evidence="1 2">TISTR 2452</strain>
    </source>
</reference>
<evidence type="ECO:0000313" key="1">
    <source>
        <dbReference type="EMBL" id="MFB9329096.1"/>
    </source>
</evidence>
<organism evidence="1 2">
    <name type="scientific">Paenibacillus aurantiacus</name>
    <dbReference type="NCBI Taxonomy" id="1936118"/>
    <lineage>
        <taxon>Bacteria</taxon>
        <taxon>Bacillati</taxon>
        <taxon>Bacillota</taxon>
        <taxon>Bacilli</taxon>
        <taxon>Bacillales</taxon>
        <taxon>Paenibacillaceae</taxon>
        <taxon>Paenibacillus</taxon>
    </lineage>
</organism>
<dbReference type="EMBL" id="JBHMDO010000039">
    <property type="protein sequence ID" value="MFB9329096.1"/>
    <property type="molecule type" value="Genomic_DNA"/>
</dbReference>
<sequence length="262" mass="28360">MRTISTRCSLVLRISDGFTGRPPSPSAIGVSLLGQTRKPIAKPGGLWVFTDLDGLEVTVIVASAQFIEQKLRIRLDELSSLEPVVPIALLPGPAYPLPTGTTVLEALIRDRAGNLLIDERVDADITLPQTARGRLVAGAAAGMNEIEVMKSGVISPGDWYRISGRDQAASGQLVRILELRDGVRQYRTANPLLAQTTRGDLLLPHMKSATDGRGRLRLVLGQPLPNEAFEIFLSFPDREDQTPIGITLKPSVLNQADICLEV</sequence>
<dbReference type="RefSeq" id="WP_377499034.1">
    <property type="nucleotide sequence ID" value="NZ_JBHMDO010000039.1"/>
</dbReference>
<dbReference type="Proteomes" id="UP001589747">
    <property type="component" value="Unassembled WGS sequence"/>
</dbReference>
<gene>
    <name evidence="1" type="ORF">ACFFSY_24435</name>
</gene>
<accession>A0ABV5KWV7</accession>
<proteinExistence type="predicted"/>
<name>A0ABV5KWV7_9BACL</name>
<comment type="caution">
    <text evidence="1">The sequence shown here is derived from an EMBL/GenBank/DDBJ whole genome shotgun (WGS) entry which is preliminary data.</text>
</comment>
<evidence type="ECO:0000313" key="2">
    <source>
        <dbReference type="Proteomes" id="UP001589747"/>
    </source>
</evidence>